<organism evidence="1 2">
    <name type="scientific">Kribbella jiaozuonensis</name>
    <dbReference type="NCBI Taxonomy" id="2575441"/>
    <lineage>
        <taxon>Bacteria</taxon>
        <taxon>Bacillati</taxon>
        <taxon>Actinomycetota</taxon>
        <taxon>Actinomycetes</taxon>
        <taxon>Propionibacteriales</taxon>
        <taxon>Kribbellaceae</taxon>
        <taxon>Kribbella</taxon>
    </lineage>
</organism>
<dbReference type="AlphaFoldDB" id="A0A4U3LZV9"/>
<proteinExistence type="predicted"/>
<gene>
    <name evidence="1" type="ORF">FDA38_00495</name>
</gene>
<dbReference type="EMBL" id="SZPZ01000001">
    <property type="protein sequence ID" value="TKK81382.1"/>
    <property type="molecule type" value="Genomic_DNA"/>
</dbReference>
<evidence type="ECO:0000313" key="2">
    <source>
        <dbReference type="Proteomes" id="UP000305836"/>
    </source>
</evidence>
<dbReference type="Proteomes" id="UP000305836">
    <property type="component" value="Unassembled WGS sequence"/>
</dbReference>
<dbReference type="RefSeq" id="WP_137252097.1">
    <property type="nucleotide sequence ID" value="NZ_JBHSPQ010000004.1"/>
</dbReference>
<keyword evidence="2" id="KW-1185">Reference proteome</keyword>
<dbReference type="OrthoDB" id="5146343at2"/>
<comment type="caution">
    <text evidence="1">The sequence shown here is derived from an EMBL/GenBank/DDBJ whole genome shotgun (WGS) entry which is preliminary data.</text>
</comment>
<evidence type="ECO:0000313" key="1">
    <source>
        <dbReference type="EMBL" id="TKK81382.1"/>
    </source>
</evidence>
<dbReference type="InterPro" id="IPR006311">
    <property type="entry name" value="TAT_signal"/>
</dbReference>
<name>A0A4U3LZV9_9ACTN</name>
<reference evidence="1 2" key="1">
    <citation type="submission" date="2019-04" db="EMBL/GenBank/DDBJ databases">
        <title>Kribbella sp. NEAU-THZ 27 nov., a novel actinomycete isolated from soil.</title>
        <authorList>
            <person name="Duan L."/>
        </authorList>
    </citation>
    <scope>NUCLEOTIDE SEQUENCE [LARGE SCALE GENOMIC DNA]</scope>
    <source>
        <strain evidence="2">NEAU-THZ27</strain>
    </source>
</reference>
<dbReference type="PROSITE" id="PS51318">
    <property type="entry name" value="TAT"/>
    <property type="match status" value="1"/>
</dbReference>
<protein>
    <submittedName>
        <fullName evidence="1">Uncharacterized protein</fullName>
    </submittedName>
</protein>
<sequence length="349" mass="37247">MITTRRTLLKAGALGIGLAATPGLSLAARPRRTRVLLATNEPWGTYHAQPLLAEAKWRGWELVQVVPDLTQIKPGDPVTVATLNDVPQADLLVVNGAEDWPADVAKALKRLPMAASSLAYLNPVEAVRAKEFRRRLELVTAASPAESDVFAKYLGWNRRVRMVGSAQTDDLPDYKPQTDRVLVLTSVTHPDQTGNAAPGTQLLLDAAAKLEAAGKHIVVGLHPREDRTLWEQYEISALGSVPESATVECAVGIPGTVFPIVAAVGVPLVGCVDPKLQVPEYILSVCSSTIDAPEQAVDAIENAEPASRGAVFNAVGPIGGSARRLYSAWNTTIQTTRCNFTAATPTSTR</sequence>
<accession>A0A4U3LZV9</accession>